<organism evidence="2 3">
    <name type="scientific">Pedobacter cryotolerans</name>
    <dbReference type="NCBI Taxonomy" id="2571270"/>
    <lineage>
        <taxon>Bacteria</taxon>
        <taxon>Pseudomonadati</taxon>
        <taxon>Bacteroidota</taxon>
        <taxon>Sphingobacteriia</taxon>
        <taxon>Sphingobacteriales</taxon>
        <taxon>Sphingobacteriaceae</taxon>
        <taxon>Pedobacter</taxon>
    </lineage>
</organism>
<keyword evidence="1" id="KW-0732">Signal</keyword>
<evidence type="ECO:0000313" key="3">
    <source>
        <dbReference type="Proteomes" id="UP000310477"/>
    </source>
</evidence>
<dbReference type="EMBL" id="SWBO01000001">
    <property type="protein sequence ID" value="TKC03307.1"/>
    <property type="molecule type" value="Genomic_DNA"/>
</dbReference>
<evidence type="ECO:0000256" key="1">
    <source>
        <dbReference type="SAM" id="SignalP"/>
    </source>
</evidence>
<feature type="chain" id="PRO_5020827476" evidence="1">
    <location>
        <begin position="18"/>
        <end position="171"/>
    </location>
</feature>
<evidence type="ECO:0000313" key="2">
    <source>
        <dbReference type="EMBL" id="TKC03307.1"/>
    </source>
</evidence>
<comment type="caution">
    <text evidence="2">The sequence shown here is derived from an EMBL/GenBank/DDBJ whole genome shotgun (WGS) entry which is preliminary data.</text>
</comment>
<sequence>MKYLIILLLLFSTQSKAQKVTDNILLDLSLANSKLNKNEYFRVFAVKSMINAINFDKLIEAPKGYAQLVLISISINNDGAIDTAIVTTKLNQYFELKKEPTQELKTFKPITEYANSIVILPILYIRMGEKNINLDNGFLEGFAELFPTNLLNKKKNIILLKPEINPFSQIK</sequence>
<dbReference type="AlphaFoldDB" id="A0A4U1CDF4"/>
<gene>
    <name evidence="2" type="ORF">FA045_01690</name>
</gene>
<dbReference type="Proteomes" id="UP000310477">
    <property type="component" value="Unassembled WGS sequence"/>
</dbReference>
<proteinExistence type="predicted"/>
<feature type="signal peptide" evidence="1">
    <location>
        <begin position="1"/>
        <end position="17"/>
    </location>
</feature>
<protein>
    <submittedName>
        <fullName evidence="2">Uncharacterized protein</fullName>
    </submittedName>
</protein>
<keyword evidence="3" id="KW-1185">Reference proteome</keyword>
<dbReference type="RefSeq" id="WP_136873792.1">
    <property type="nucleotide sequence ID" value="NZ_SWBO01000001.1"/>
</dbReference>
<accession>A0A4U1CDF4</accession>
<name>A0A4U1CDF4_9SPHI</name>
<reference evidence="2 3" key="1">
    <citation type="submission" date="2019-04" db="EMBL/GenBank/DDBJ databases">
        <title>Pedobacter sp. AR-2-6 sp. nov., isolated from Arctic soil.</title>
        <authorList>
            <person name="Dahal R.H."/>
            <person name="Kim D.-U."/>
        </authorList>
    </citation>
    <scope>NUCLEOTIDE SEQUENCE [LARGE SCALE GENOMIC DNA]</scope>
    <source>
        <strain evidence="2 3">AR-2-6</strain>
    </source>
</reference>